<evidence type="ECO:0000313" key="3">
    <source>
        <dbReference type="EMBL" id="BCN92907.1"/>
    </source>
</evidence>
<feature type="compositionally biased region" description="Polar residues" evidence="1">
    <location>
        <begin position="21"/>
        <end position="37"/>
    </location>
</feature>
<gene>
    <name evidence="3" type="ORF">THMIRHAM_06920</name>
</gene>
<organism evidence="3 4">
    <name type="scientific">Thiomicrorhabdus immobilis</name>
    <dbReference type="NCBI Taxonomy" id="2791037"/>
    <lineage>
        <taxon>Bacteria</taxon>
        <taxon>Pseudomonadati</taxon>
        <taxon>Pseudomonadota</taxon>
        <taxon>Gammaproteobacteria</taxon>
        <taxon>Thiotrichales</taxon>
        <taxon>Piscirickettsiaceae</taxon>
        <taxon>Thiomicrorhabdus</taxon>
    </lineage>
</organism>
<dbReference type="Proteomes" id="UP001054820">
    <property type="component" value="Chromosome"/>
</dbReference>
<keyword evidence="4" id="KW-1185">Reference proteome</keyword>
<evidence type="ECO:0000256" key="2">
    <source>
        <dbReference type="SAM" id="SignalP"/>
    </source>
</evidence>
<dbReference type="RefSeq" id="WP_255695500.1">
    <property type="nucleotide sequence ID" value="NZ_AP024202.1"/>
</dbReference>
<accession>A0ABN6CYD5</accession>
<proteinExistence type="predicted"/>
<feature type="region of interest" description="Disordered" evidence="1">
    <location>
        <begin position="21"/>
        <end position="44"/>
    </location>
</feature>
<evidence type="ECO:0000256" key="1">
    <source>
        <dbReference type="SAM" id="MobiDB-lite"/>
    </source>
</evidence>
<protein>
    <submittedName>
        <fullName evidence="3">Uncharacterized protein</fullName>
    </submittedName>
</protein>
<reference evidence="3" key="1">
    <citation type="journal article" date="2022" name="Arch. Microbiol.">
        <title>Thiomicrorhabdus immobilis sp. nov., a mesophilic sulfur-oxidizing bacterium isolated from sediment of a brackish lake in northern Japan.</title>
        <authorList>
            <person name="Kojima H."/>
            <person name="Mochizuki J."/>
            <person name="Kanda M."/>
            <person name="Watanabe T."/>
            <person name="Fukui M."/>
        </authorList>
    </citation>
    <scope>NUCLEOTIDE SEQUENCE</scope>
    <source>
        <strain evidence="3">Am19</strain>
    </source>
</reference>
<feature type="signal peptide" evidence="2">
    <location>
        <begin position="1"/>
        <end position="20"/>
    </location>
</feature>
<keyword evidence="2" id="KW-0732">Signal</keyword>
<sequence>MKKVFLAALLTFGLVTTASAHHNSPSDNAGGNINDNSGHLELVF</sequence>
<feature type="chain" id="PRO_5045275861" evidence="2">
    <location>
        <begin position="21"/>
        <end position="44"/>
    </location>
</feature>
<evidence type="ECO:0000313" key="4">
    <source>
        <dbReference type="Proteomes" id="UP001054820"/>
    </source>
</evidence>
<name>A0ABN6CYD5_9GAMM</name>
<dbReference type="EMBL" id="AP024202">
    <property type="protein sequence ID" value="BCN92907.1"/>
    <property type="molecule type" value="Genomic_DNA"/>
</dbReference>